<evidence type="ECO:0000313" key="3">
    <source>
        <dbReference type="Proteomes" id="UP000199111"/>
    </source>
</evidence>
<reference evidence="3" key="1">
    <citation type="submission" date="2016-10" db="EMBL/GenBank/DDBJ databases">
        <authorList>
            <person name="Varghese N."/>
            <person name="Submissions S."/>
        </authorList>
    </citation>
    <scope>NUCLEOTIDE SEQUENCE [LARGE SCALE GENOMIC DNA]</scope>
    <source>
        <strain evidence="3">CGMCC 4.2126</strain>
    </source>
</reference>
<organism evidence="2 3">
    <name type="scientific">Streptosporangium canum</name>
    <dbReference type="NCBI Taxonomy" id="324952"/>
    <lineage>
        <taxon>Bacteria</taxon>
        <taxon>Bacillati</taxon>
        <taxon>Actinomycetota</taxon>
        <taxon>Actinomycetes</taxon>
        <taxon>Streptosporangiales</taxon>
        <taxon>Streptosporangiaceae</taxon>
        <taxon>Streptosporangium</taxon>
    </lineage>
</organism>
<dbReference type="InterPro" id="IPR031730">
    <property type="entry name" value="Carbam_trans_C"/>
</dbReference>
<proteinExistence type="predicted"/>
<dbReference type="PANTHER" id="PTHR34847:SF1">
    <property type="entry name" value="NODULATION PROTEIN U"/>
    <property type="match status" value="1"/>
</dbReference>
<dbReference type="InterPro" id="IPR038152">
    <property type="entry name" value="Carbam_trans_C_sf"/>
</dbReference>
<dbReference type="Proteomes" id="UP000199111">
    <property type="component" value="Unassembled WGS sequence"/>
</dbReference>
<dbReference type="EMBL" id="FOQY01000006">
    <property type="protein sequence ID" value="SFJ02225.1"/>
    <property type="molecule type" value="Genomic_DNA"/>
</dbReference>
<gene>
    <name evidence="2" type="ORF">SAMN05216275_10657</name>
</gene>
<sequence>MKDRLNQIKGREPHRPFAPICLVDEAPAIFAPGTPDPYMLFDHDVRAEWVSRIPAVTRLDGIARLQTVCQGDDPFLAAVLAEYHWLSGVPALCNTSANLNGRGFFPNVESAMAWGEVDRIWGEGVLYQRVHD</sequence>
<keyword evidence="2" id="KW-0808">Transferase</keyword>
<name>A0A1I3MZP4_9ACTN</name>
<dbReference type="GO" id="GO:0016740">
    <property type="term" value="F:transferase activity"/>
    <property type="evidence" value="ECO:0007669"/>
    <property type="project" value="UniProtKB-KW"/>
</dbReference>
<evidence type="ECO:0000313" key="2">
    <source>
        <dbReference type="EMBL" id="SFJ02225.1"/>
    </source>
</evidence>
<keyword evidence="3" id="KW-1185">Reference proteome</keyword>
<protein>
    <submittedName>
        <fullName evidence="2">Carbamoyltransferase</fullName>
    </submittedName>
</protein>
<dbReference type="InterPro" id="IPR051338">
    <property type="entry name" value="NodU/CmcH_Carbamoyltrnsfr"/>
</dbReference>
<accession>A0A1I3MZP4</accession>
<feature type="domain" description="Carbamoyltransferase C-terminal" evidence="1">
    <location>
        <begin position="1"/>
        <end position="113"/>
    </location>
</feature>
<dbReference type="AlphaFoldDB" id="A0A1I3MZP4"/>
<dbReference type="Pfam" id="PF16861">
    <property type="entry name" value="Carbam_trans_C"/>
    <property type="match status" value="1"/>
</dbReference>
<evidence type="ECO:0000259" key="1">
    <source>
        <dbReference type="Pfam" id="PF16861"/>
    </source>
</evidence>
<dbReference type="PANTHER" id="PTHR34847">
    <property type="entry name" value="NODULATION PROTEIN U"/>
    <property type="match status" value="1"/>
</dbReference>
<dbReference type="Gene3D" id="3.90.870.20">
    <property type="entry name" value="Carbamoyltransferase, C-terminal domain"/>
    <property type="match status" value="1"/>
</dbReference>